<dbReference type="NCBIfam" id="TIGR00278">
    <property type="entry name" value="membrane protein insertion efficiency factor YidD"/>
    <property type="match status" value="1"/>
</dbReference>
<accession>A0A1F8BIS6</accession>
<name>A0A1F8BIS6_9BACT</name>
<comment type="similarity">
    <text evidence="1">Belongs to the UPF0161 family.</text>
</comment>
<dbReference type="PANTHER" id="PTHR33383">
    <property type="entry name" value="MEMBRANE PROTEIN INSERTION EFFICIENCY FACTOR-RELATED"/>
    <property type="match status" value="1"/>
</dbReference>
<organism evidence="2 3">
    <name type="scientific">Candidatus Woesebacteria bacterium RIFCSPLOWO2_01_FULL_39_25</name>
    <dbReference type="NCBI Taxonomy" id="1802521"/>
    <lineage>
        <taxon>Bacteria</taxon>
        <taxon>Candidatus Woeseibacteriota</taxon>
    </lineage>
</organism>
<dbReference type="STRING" id="1802521.A2893_00405"/>
<dbReference type="Proteomes" id="UP000176725">
    <property type="component" value="Unassembled WGS sequence"/>
</dbReference>
<keyword evidence="1" id="KW-1003">Cell membrane</keyword>
<dbReference type="EMBL" id="MGHH01000014">
    <property type="protein sequence ID" value="OGM63957.1"/>
    <property type="molecule type" value="Genomic_DNA"/>
</dbReference>
<evidence type="ECO:0000313" key="2">
    <source>
        <dbReference type="EMBL" id="OGM63957.1"/>
    </source>
</evidence>
<proteinExistence type="inferred from homology"/>
<comment type="function">
    <text evidence="1">Could be involved in insertion of integral membrane proteins into the membrane.</text>
</comment>
<dbReference type="SMART" id="SM01234">
    <property type="entry name" value="Haemolytic"/>
    <property type="match status" value="1"/>
</dbReference>
<dbReference type="InterPro" id="IPR002696">
    <property type="entry name" value="Membr_insert_effic_factor_YidD"/>
</dbReference>
<dbReference type="HAMAP" id="MF_00386">
    <property type="entry name" value="UPF0161_YidD"/>
    <property type="match status" value="1"/>
</dbReference>
<sequence>MKELAILFLSFYKKFISPLLERVFGGGCKFVPTCSEYAAESIKQYGVWKGGILSIKRFGRCHPFTKGLYDPVP</sequence>
<dbReference type="GO" id="GO:0005886">
    <property type="term" value="C:plasma membrane"/>
    <property type="evidence" value="ECO:0007669"/>
    <property type="project" value="UniProtKB-SubCell"/>
</dbReference>
<dbReference type="PANTHER" id="PTHR33383:SF1">
    <property type="entry name" value="MEMBRANE PROTEIN INSERTION EFFICIENCY FACTOR-RELATED"/>
    <property type="match status" value="1"/>
</dbReference>
<evidence type="ECO:0000256" key="1">
    <source>
        <dbReference type="HAMAP-Rule" id="MF_00386"/>
    </source>
</evidence>
<dbReference type="AlphaFoldDB" id="A0A1F8BIS6"/>
<gene>
    <name evidence="2" type="ORF">A2893_00405</name>
</gene>
<dbReference type="Pfam" id="PF01809">
    <property type="entry name" value="YidD"/>
    <property type="match status" value="1"/>
</dbReference>
<comment type="subcellular location">
    <subcellularLocation>
        <location evidence="1">Cell membrane</location>
        <topology evidence="1">Peripheral membrane protein</topology>
        <orientation evidence="1">Cytoplasmic side</orientation>
    </subcellularLocation>
</comment>
<protein>
    <recommendedName>
        <fullName evidence="1">Putative membrane protein insertion efficiency factor</fullName>
    </recommendedName>
</protein>
<comment type="caution">
    <text evidence="2">The sequence shown here is derived from an EMBL/GenBank/DDBJ whole genome shotgun (WGS) entry which is preliminary data.</text>
</comment>
<keyword evidence="1" id="KW-0472">Membrane</keyword>
<reference evidence="2 3" key="1">
    <citation type="journal article" date="2016" name="Nat. Commun.">
        <title>Thousands of microbial genomes shed light on interconnected biogeochemical processes in an aquifer system.</title>
        <authorList>
            <person name="Anantharaman K."/>
            <person name="Brown C.T."/>
            <person name="Hug L.A."/>
            <person name="Sharon I."/>
            <person name="Castelle C.J."/>
            <person name="Probst A.J."/>
            <person name="Thomas B.C."/>
            <person name="Singh A."/>
            <person name="Wilkins M.J."/>
            <person name="Karaoz U."/>
            <person name="Brodie E.L."/>
            <person name="Williams K.H."/>
            <person name="Hubbard S.S."/>
            <person name="Banfield J.F."/>
        </authorList>
    </citation>
    <scope>NUCLEOTIDE SEQUENCE [LARGE SCALE GENOMIC DNA]</scope>
</reference>
<evidence type="ECO:0000313" key="3">
    <source>
        <dbReference type="Proteomes" id="UP000176725"/>
    </source>
</evidence>